<keyword evidence="2" id="KW-1185">Reference proteome</keyword>
<name>A0A9P4S185_9PEZI</name>
<comment type="caution">
    <text evidence="1">The sequence shown here is derived from an EMBL/GenBank/DDBJ whole genome shotgun (WGS) entry which is preliminary data.</text>
</comment>
<sequence>MLDGLGLGPAVDVCKTSYLYPCLKIRSDGYCIKFLLFVYLERFDIVMTKKEERWKRLRERSHNRVRYLDDDTKQPKRFFVNYLWGLLCTCTFPYPELDCPRQKTEDSTMIKRTLDQETGRGKLSLAEYSEYGAARISLCCTVQWIEPAISGRQ</sequence>
<evidence type="ECO:0000313" key="1">
    <source>
        <dbReference type="EMBL" id="KAF2834274.1"/>
    </source>
</evidence>
<dbReference type="AlphaFoldDB" id="A0A9P4S185"/>
<evidence type="ECO:0000313" key="2">
    <source>
        <dbReference type="Proteomes" id="UP000799429"/>
    </source>
</evidence>
<organism evidence="1 2">
    <name type="scientific">Patellaria atrata CBS 101060</name>
    <dbReference type="NCBI Taxonomy" id="1346257"/>
    <lineage>
        <taxon>Eukaryota</taxon>
        <taxon>Fungi</taxon>
        <taxon>Dikarya</taxon>
        <taxon>Ascomycota</taxon>
        <taxon>Pezizomycotina</taxon>
        <taxon>Dothideomycetes</taxon>
        <taxon>Dothideomycetes incertae sedis</taxon>
        <taxon>Patellariales</taxon>
        <taxon>Patellariaceae</taxon>
        <taxon>Patellaria</taxon>
    </lineage>
</organism>
<reference evidence="1" key="1">
    <citation type="journal article" date="2020" name="Stud. Mycol.">
        <title>101 Dothideomycetes genomes: a test case for predicting lifestyles and emergence of pathogens.</title>
        <authorList>
            <person name="Haridas S."/>
            <person name="Albert R."/>
            <person name="Binder M."/>
            <person name="Bloem J."/>
            <person name="Labutti K."/>
            <person name="Salamov A."/>
            <person name="Andreopoulos B."/>
            <person name="Baker S."/>
            <person name="Barry K."/>
            <person name="Bills G."/>
            <person name="Bluhm B."/>
            <person name="Cannon C."/>
            <person name="Castanera R."/>
            <person name="Culley D."/>
            <person name="Daum C."/>
            <person name="Ezra D."/>
            <person name="Gonzalez J."/>
            <person name="Henrissat B."/>
            <person name="Kuo A."/>
            <person name="Liang C."/>
            <person name="Lipzen A."/>
            <person name="Lutzoni F."/>
            <person name="Magnuson J."/>
            <person name="Mondo S."/>
            <person name="Nolan M."/>
            <person name="Ohm R."/>
            <person name="Pangilinan J."/>
            <person name="Park H.-J."/>
            <person name="Ramirez L."/>
            <person name="Alfaro M."/>
            <person name="Sun H."/>
            <person name="Tritt A."/>
            <person name="Yoshinaga Y."/>
            <person name="Zwiers L.-H."/>
            <person name="Turgeon B."/>
            <person name="Goodwin S."/>
            <person name="Spatafora J."/>
            <person name="Crous P."/>
            <person name="Grigoriev I."/>
        </authorList>
    </citation>
    <scope>NUCLEOTIDE SEQUENCE</scope>
    <source>
        <strain evidence="1">CBS 101060</strain>
    </source>
</reference>
<accession>A0A9P4S185</accession>
<gene>
    <name evidence="1" type="ORF">M501DRAFT_602243</name>
</gene>
<dbReference type="EMBL" id="MU006122">
    <property type="protein sequence ID" value="KAF2834274.1"/>
    <property type="molecule type" value="Genomic_DNA"/>
</dbReference>
<proteinExistence type="predicted"/>
<dbReference type="Proteomes" id="UP000799429">
    <property type="component" value="Unassembled WGS sequence"/>
</dbReference>
<protein>
    <submittedName>
        <fullName evidence="1">Uncharacterized protein</fullName>
    </submittedName>
</protein>